<dbReference type="InterPro" id="IPR036282">
    <property type="entry name" value="Glutathione-S-Trfase_C_sf"/>
</dbReference>
<dbReference type="PANTHER" id="PTHR11571:SF263">
    <property type="entry name" value="GLUTATHIONE S-TRANSFERASE"/>
    <property type="match status" value="1"/>
</dbReference>
<dbReference type="PROSITE" id="PS50405">
    <property type="entry name" value="GST_CTER"/>
    <property type="match status" value="1"/>
</dbReference>
<dbReference type="Gene3D" id="1.20.1050.10">
    <property type="match status" value="1"/>
</dbReference>
<organism evidence="3 4">
    <name type="scientific">Sphingomonas abaci</name>
    <dbReference type="NCBI Taxonomy" id="237611"/>
    <lineage>
        <taxon>Bacteria</taxon>
        <taxon>Pseudomonadati</taxon>
        <taxon>Pseudomonadota</taxon>
        <taxon>Alphaproteobacteria</taxon>
        <taxon>Sphingomonadales</taxon>
        <taxon>Sphingomonadaceae</taxon>
        <taxon>Sphingomonas</taxon>
    </lineage>
</organism>
<reference evidence="3 4" key="1">
    <citation type="submission" date="2020-08" db="EMBL/GenBank/DDBJ databases">
        <title>Genomic Encyclopedia of Type Strains, Phase IV (KMG-IV): sequencing the most valuable type-strain genomes for metagenomic binning, comparative biology and taxonomic classification.</title>
        <authorList>
            <person name="Goeker M."/>
        </authorList>
    </citation>
    <scope>NUCLEOTIDE SEQUENCE [LARGE SCALE GENOMIC DNA]</scope>
    <source>
        <strain evidence="3 4">DSM 15867</strain>
    </source>
</reference>
<evidence type="ECO:0000313" key="4">
    <source>
        <dbReference type="Proteomes" id="UP000574769"/>
    </source>
</evidence>
<dbReference type="PROSITE" id="PS50404">
    <property type="entry name" value="GST_NTER"/>
    <property type="match status" value="1"/>
</dbReference>
<dbReference type="Gene3D" id="3.40.30.10">
    <property type="entry name" value="Glutaredoxin"/>
    <property type="match status" value="1"/>
</dbReference>
<feature type="domain" description="GST N-terminal" evidence="1">
    <location>
        <begin position="1"/>
        <end position="93"/>
    </location>
</feature>
<dbReference type="GO" id="GO:0006749">
    <property type="term" value="P:glutathione metabolic process"/>
    <property type="evidence" value="ECO:0007669"/>
    <property type="project" value="TreeGrafter"/>
</dbReference>
<feature type="domain" description="GST C-terminal" evidence="2">
    <location>
        <begin position="95"/>
        <end position="241"/>
    </location>
</feature>
<evidence type="ECO:0000313" key="3">
    <source>
        <dbReference type="EMBL" id="MBB4616578.1"/>
    </source>
</evidence>
<dbReference type="EMBL" id="JACHNY010000001">
    <property type="protein sequence ID" value="MBB4616578.1"/>
    <property type="molecule type" value="Genomic_DNA"/>
</dbReference>
<dbReference type="CDD" id="cd03192">
    <property type="entry name" value="GST_C_Sigma_like"/>
    <property type="match status" value="1"/>
</dbReference>
<keyword evidence="4" id="KW-1185">Reference proteome</keyword>
<dbReference type="InterPro" id="IPR010987">
    <property type="entry name" value="Glutathione-S-Trfase_C-like"/>
</dbReference>
<dbReference type="SUPFAM" id="SSF47616">
    <property type="entry name" value="GST C-terminal domain-like"/>
    <property type="match status" value="1"/>
</dbReference>
<dbReference type="InterPro" id="IPR050213">
    <property type="entry name" value="GST_superfamily"/>
</dbReference>
<dbReference type="EC" id="2.5.1.18" evidence="3"/>
<evidence type="ECO:0000259" key="1">
    <source>
        <dbReference type="PROSITE" id="PS50404"/>
    </source>
</evidence>
<accession>A0A7W7EWH0</accession>
<dbReference type="InterPro" id="IPR004045">
    <property type="entry name" value="Glutathione_S-Trfase_N"/>
</dbReference>
<proteinExistence type="predicted"/>
<dbReference type="AlphaFoldDB" id="A0A7W7EWH0"/>
<dbReference type="InterPro" id="IPR036249">
    <property type="entry name" value="Thioredoxin-like_sf"/>
</dbReference>
<protein>
    <submittedName>
        <fullName evidence="3">Glutathione S-transferase</fullName>
        <ecNumber evidence="3">2.5.1.18</ecNumber>
    </submittedName>
</protein>
<dbReference type="RefSeq" id="WP_184111516.1">
    <property type="nucleotide sequence ID" value="NZ_JACHNY010000001.1"/>
</dbReference>
<keyword evidence="3" id="KW-0808">Transferase</keyword>
<dbReference type="InterPro" id="IPR004046">
    <property type="entry name" value="GST_C"/>
</dbReference>
<dbReference type="GO" id="GO:0004364">
    <property type="term" value="F:glutathione transferase activity"/>
    <property type="evidence" value="ECO:0007669"/>
    <property type="project" value="UniProtKB-EC"/>
</dbReference>
<dbReference type="Proteomes" id="UP000574769">
    <property type="component" value="Unassembled WGS sequence"/>
</dbReference>
<evidence type="ECO:0000259" key="2">
    <source>
        <dbReference type="PROSITE" id="PS50405"/>
    </source>
</evidence>
<dbReference type="SUPFAM" id="SSF52833">
    <property type="entry name" value="Thioredoxin-like"/>
    <property type="match status" value="1"/>
</dbReference>
<dbReference type="PANTHER" id="PTHR11571">
    <property type="entry name" value="GLUTATHIONE S-TRANSFERASE"/>
    <property type="match status" value="1"/>
</dbReference>
<comment type="caution">
    <text evidence="3">The sequence shown here is derived from an EMBL/GenBank/DDBJ whole genome shotgun (WGS) entry which is preliminary data.</text>
</comment>
<sequence length="244" mass="27575">MAYDLWYWPGIQGRGEFVRLALEAGGIAYRDRARELGDEEGAAALLADMSSRQGAGRQGRMPFAPPYLASDGLAIAQVANILMFLGERHDLAPSGMADRLWLNQVQLTIADLVSEVHDVHHPVGTGAYYEDQMAEAARAATPFRDERLPKFLDYFTQVIACNDGDWTIDHRWTYVDTSLFQLVQGLRYMFPRRMATLEPDYPDLVRLHDQVARLPGIKAYLASGRRQPFNQDGIFRHYPELDGD</sequence>
<dbReference type="Pfam" id="PF14497">
    <property type="entry name" value="GST_C_3"/>
    <property type="match status" value="1"/>
</dbReference>
<gene>
    <name evidence="3" type="ORF">GGQ96_000684</name>
</gene>
<name>A0A7W7EWH0_9SPHN</name>